<dbReference type="EMBL" id="LJYF01000009">
    <property type="protein sequence ID" value="KRP99785.1"/>
    <property type="molecule type" value="Genomic_DNA"/>
</dbReference>
<organism evidence="2 3">
    <name type="scientific">Bradyrhizobium yuanmingense</name>
    <dbReference type="NCBI Taxonomy" id="108015"/>
    <lineage>
        <taxon>Bacteria</taxon>
        <taxon>Pseudomonadati</taxon>
        <taxon>Pseudomonadota</taxon>
        <taxon>Alphaproteobacteria</taxon>
        <taxon>Hyphomicrobiales</taxon>
        <taxon>Nitrobacteraceae</taxon>
        <taxon>Bradyrhizobium</taxon>
    </lineage>
</organism>
<dbReference type="InterPro" id="IPR006311">
    <property type="entry name" value="TAT_signal"/>
</dbReference>
<evidence type="ECO:0000259" key="1">
    <source>
        <dbReference type="Pfam" id="PF14534"/>
    </source>
</evidence>
<comment type="caution">
    <text evidence="2">The sequence shown here is derived from an EMBL/GenBank/DDBJ whole genome shotgun (WGS) entry which is preliminary data.</text>
</comment>
<dbReference type="RefSeq" id="WP_057026611.1">
    <property type="nucleotide sequence ID" value="NZ_LJYF01000009.1"/>
</dbReference>
<keyword evidence="2" id="KW-0413">Isomerase</keyword>
<dbReference type="InterPro" id="IPR027843">
    <property type="entry name" value="DUF4440"/>
</dbReference>
<dbReference type="GO" id="GO:0016853">
    <property type="term" value="F:isomerase activity"/>
    <property type="evidence" value="ECO:0007669"/>
    <property type="project" value="UniProtKB-KW"/>
</dbReference>
<name>A0A0R3CPT4_9BRAD</name>
<dbReference type="SUPFAM" id="SSF54427">
    <property type="entry name" value="NTF2-like"/>
    <property type="match status" value="1"/>
</dbReference>
<proteinExistence type="predicted"/>
<dbReference type="PROSITE" id="PS51318">
    <property type="entry name" value="TAT"/>
    <property type="match status" value="1"/>
</dbReference>
<dbReference type="STRING" id="108015.GA0061099_1010147"/>
<dbReference type="Pfam" id="PF14534">
    <property type="entry name" value="DUF4440"/>
    <property type="match status" value="1"/>
</dbReference>
<evidence type="ECO:0000313" key="2">
    <source>
        <dbReference type="EMBL" id="KRP99785.1"/>
    </source>
</evidence>
<gene>
    <name evidence="2" type="ORF">AOQ72_11430</name>
</gene>
<reference evidence="2 3" key="1">
    <citation type="submission" date="2015-09" db="EMBL/GenBank/DDBJ databases">
        <title>Draft Genome Sequence of the Strain BR 3267 (Bradyrhizobium yuanmingense) recommended as inoculant for cowpea in Brazil.</title>
        <authorList>
            <person name="Simoes-Araujo J.L."/>
            <person name="Zilli J.E."/>
        </authorList>
    </citation>
    <scope>NUCLEOTIDE SEQUENCE [LARGE SCALE GENOMIC DNA]</scope>
    <source>
        <strain evidence="2 3">BR3267</strain>
    </source>
</reference>
<dbReference type="Gene3D" id="3.10.450.50">
    <property type="match status" value="1"/>
</dbReference>
<dbReference type="AlphaFoldDB" id="A0A0R3CPT4"/>
<accession>A0A0R3CPT4</accession>
<feature type="domain" description="DUF4440" evidence="1">
    <location>
        <begin position="54"/>
        <end position="163"/>
    </location>
</feature>
<sequence length="191" mass="21165">MTNKPSGLNRWPCEQEKISRRSMMAATAAIPLSGQLSADAAAGSDAIAGLIERAREKNAAFMRGDVDRWSQLVRIAPDFTLMQPFGGPTSRGFDASPQRLAALSRYFREGQTELEVLQTYASDALVALVMVERQRAEVGGLPAQDWSLRVTEVYRKDGTDWQLVHRHADPLVRSITLQQAAILARGWPEEK</sequence>
<dbReference type="Proteomes" id="UP000051380">
    <property type="component" value="Unassembled WGS sequence"/>
</dbReference>
<dbReference type="InterPro" id="IPR032710">
    <property type="entry name" value="NTF2-like_dom_sf"/>
</dbReference>
<evidence type="ECO:0000313" key="3">
    <source>
        <dbReference type="Proteomes" id="UP000051380"/>
    </source>
</evidence>
<dbReference type="OrthoDB" id="1551077at2"/>
<protein>
    <submittedName>
        <fullName evidence="2">Ketosteroid isomerase</fullName>
    </submittedName>
</protein>